<evidence type="ECO:0000256" key="6">
    <source>
        <dbReference type="SAM" id="Phobius"/>
    </source>
</evidence>
<feature type="transmembrane region" description="Helical" evidence="6">
    <location>
        <begin position="21"/>
        <end position="40"/>
    </location>
</feature>
<name>A0AAQ0LP32_9BACE</name>
<dbReference type="GO" id="GO:0005886">
    <property type="term" value="C:plasma membrane"/>
    <property type="evidence" value="ECO:0007669"/>
    <property type="project" value="UniProtKB-SubCell"/>
</dbReference>
<evidence type="ECO:0000256" key="4">
    <source>
        <dbReference type="ARBA" id="ARBA00022989"/>
    </source>
</evidence>
<dbReference type="AlphaFoldDB" id="A0AAQ0LP32"/>
<evidence type="ECO:0000313" key="9">
    <source>
        <dbReference type="EMBL" id="RGT54183.1"/>
    </source>
</evidence>
<dbReference type="EMBL" id="QRWT01000005">
    <property type="protein sequence ID" value="RGT54183.1"/>
    <property type="molecule type" value="Genomic_DNA"/>
</dbReference>
<dbReference type="GO" id="GO:0022857">
    <property type="term" value="F:transmembrane transporter activity"/>
    <property type="evidence" value="ECO:0007669"/>
    <property type="project" value="TreeGrafter"/>
</dbReference>
<evidence type="ECO:0000256" key="3">
    <source>
        <dbReference type="ARBA" id="ARBA00022692"/>
    </source>
</evidence>
<evidence type="ECO:0000313" key="10">
    <source>
        <dbReference type="Proteomes" id="UP000284772"/>
    </source>
</evidence>
<dbReference type="Proteomes" id="UP000284772">
    <property type="component" value="Unassembled WGS sequence"/>
</dbReference>
<keyword evidence="5 6" id="KW-0472">Membrane</keyword>
<dbReference type="InterPro" id="IPR050250">
    <property type="entry name" value="Macrolide_Exporter_MacB"/>
</dbReference>
<feature type="transmembrane region" description="Helical" evidence="6">
    <location>
        <begin position="390"/>
        <end position="412"/>
    </location>
</feature>
<organism evidence="9 10">
    <name type="scientific">Bacteroides intestinalis</name>
    <dbReference type="NCBI Taxonomy" id="329854"/>
    <lineage>
        <taxon>Bacteria</taxon>
        <taxon>Pseudomonadati</taxon>
        <taxon>Bacteroidota</taxon>
        <taxon>Bacteroidia</taxon>
        <taxon>Bacteroidales</taxon>
        <taxon>Bacteroidaceae</taxon>
        <taxon>Bacteroides</taxon>
    </lineage>
</organism>
<evidence type="ECO:0000259" key="7">
    <source>
        <dbReference type="Pfam" id="PF02687"/>
    </source>
</evidence>
<dbReference type="InterPro" id="IPR025857">
    <property type="entry name" value="MacB_PCD"/>
</dbReference>
<evidence type="ECO:0000259" key="8">
    <source>
        <dbReference type="Pfam" id="PF12704"/>
    </source>
</evidence>
<keyword evidence="2" id="KW-1003">Cell membrane</keyword>
<dbReference type="Pfam" id="PF02687">
    <property type="entry name" value="FtsX"/>
    <property type="match status" value="1"/>
</dbReference>
<evidence type="ECO:0000256" key="1">
    <source>
        <dbReference type="ARBA" id="ARBA00004651"/>
    </source>
</evidence>
<reference evidence="9 10" key="1">
    <citation type="submission" date="2018-08" db="EMBL/GenBank/DDBJ databases">
        <title>A genome reference for cultivated species of the human gut microbiota.</title>
        <authorList>
            <person name="Zou Y."/>
            <person name="Xue W."/>
            <person name="Luo G."/>
        </authorList>
    </citation>
    <scope>NUCLEOTIDE SEQUENCE [LARGE SCALE GENOMIC DNA]</scope>
    <source>
        <strain evidence="9 10">AF19-10AC</strain>
    </source>
</reference>
<comment type="subcellular location">
    <subcellularLocation>
        <location evidence="1">Cell membrane</location>
        <topology evidence="1">Multi-pass membrane protein</topology>
    </subcellularLocation>
</comment>
<proteinExistence type="predicted"/>
<keyword evidence="4 6" id="KW-1133">Transmembrane helix</keyword>
<protein>
    <recommendedName>
        <fullName evidence="11">ABC transporter permease</fullName>
    </recommendedName>
</protein>
<feature type="transmembrane region" description="Helical" evidence="6">
    <location>
        <begin position="340"/>
        <end position="361"/>
    </location>
</feature>
<evidence type="ECO:0000256" key="2">
    <source>
        <dbReference type="ARBA" id="ARBA00022475"/>
    </source>
</evidence>
<evidence type="ECO:0000256" key="5">
    <source>
        <dbReference type="ARBA" id="ARBA00023136"/>
    </source>
</evidence>
<dbReference type="PANTHER" id="PTHR30572:SF18">
    <property type="entry name" value="ABC-TYPE MACROLIDE FAMILY EXPORT SYSTEM PERMEASE COMPONENT 2"/>
    <property type="match status" value="1"/>
</dbReference>
<evidence type="ECO:0008006" key="11">
    <source>
        <dbReference type="Google" id="ProtNLM"/>
    </source>
</evidence>
<feature type="domain" description="MacB-like periplasmic core" evidence="8">
    <location>
        <begin position="19"/>
        <end position="243"/>
    </location>
</feature>
<feature type="transmembrane region" description="Helical" evidence="6">
    <location>
        <begin position="285"/>
        <end position="304"/>
    </location>
</feature>
<dbReference type="Pfam" id="PF12704">
    <property type="entry name" value="MacB_PCD"/>
    <property type="match status" value="1"/>
</dbReference>
<gene>
    <name evidence="9" type="ORF">DWX27_08145</name>
</gene>
<dbReference type="InterPro" id="IPR003838">
    <property type="entry name" value="ABC3_permease_C"/>
</dbReference>
<accession>A0AAQ0LP32</accession>
<keyword evidence="3 6" id="KW-0812">Transmembrane</keyword>
<comment type="caution">
    <text evidence="9">The sequence shown here is derived from an EMBL/GenBank/DDBJ whole genome shotgun (WGS) entry which is preliminary data.</text>
</comment>
<dbReference type="PANTHER" id="PTHR30572">
    <property type="entry name" value="MEMBRANE COMPONENT OF TRANSPORTER-RELATED"/>
    <property type="match status" value="1"/>
</dbReference>
<feature type="domain" description="ABC3 transporter permease C-terminal" evidence="7">
    <location>
        <begin position="290"/>
        <end position="417"/>
    </location>
</feature>
<sequence length="425" mass="47151">MMQTIRQAFTILKQNPLLSTISILGTAFAITMIMAIVITWQTKYADLEPEVNRSRCLYFSAMHVQGKENKDWNNFGKPSAAFMKECIQPLPEVEACTAFSTADVALVSLTDGNNRLKVDAMSTDPDFWKIFKLQFLDGRSFTEAERGGDMQSVVISASVARKLFGTTEAAGRQMLLNREVVRIIGVVKDISVTAKDAYAQVWSMYHPGELDVTGWWSYSGTRTIAVLARTPDDFPAIKQGVEKRVKDVNAGLEQRQIDIMEQPDNIVAHVNHVWSNIGPNLPMLYLQYGIALFIILLVPSLNLCGLSNSRMQQRVSELGVRKAFGATDGTLIRQILNENLVLTLIGGVVGLIFSYLAVYVMRTWLFTNSDNIGTAGDFSLSMGALFSPQIFVLAFIFCLLINLLSAGLPAWLATRRTIVDSLNDK</sequence>